<gene>
    <name evidence="5" type="ORF">PODLI_1B014390</name>
</gene>
<dbReference type="GO" id="GO:0010389">
    <property type="term" value="P:regulation of G2/M transition of mitotic cell cycle"/>
    <property type="evidence" value="ECO:0007669"/>
    <property type="project" value="TreeGrafter"/>
</dbReference>
<feature type="region of interest" description="Disordered" evidence="2">
    <location>
        <begin position="813"/>
        <end position="834"/>
    </location>
</feature>
<evidence type="ECO:0000259" key="3">
    <source>
        <dbReference type="Pfam" id="PF10481"/>
    </source>
</evidence>
<feature type="compositionally biased region" description="Polar residues" evidence="2">
    <location>
        <begin position="285"/>
        <end position="294"/>
    </location>
</feature>
<evidence type="ECO:0000256" key="2">
    <source>
        <dbReference type="SAM" id="MobiDB-lite"/>
    </source>
</evidence>
<dbReference type="EMBL" id="OX395143">
    <property type="protein sequence ID" value="CAI5798145.1"/>
    <property type="molecule type" value="Genomic_DNA"/>
</dbReference>
<proteinExistence type="predicted"/>
<dbReference type="InterPro" id="IPR043513">
    <property type="entry name" value="Cenp-F"/>
</dbReference>
<evidence type="ECO:0000313" key="6">
    <source>
        <dbReference type="Proteomes" id="UP001178461"/>
    </source>
</evidence>
<dbReference type="GO" id="GO:0000922">
    <property type="term" value="C:spindle pole"/>
    <property type="evidence" value="ECO:0007669"/>
    <property type="project" value="TreeGrafter"/>
</dbReference>
<protein>
    <recommendedName>
        <fullName evidence="7">Centromere protein F</fullName>
    </recommendedName>
</protein>
<sequence>MSRARTGAPLESTMSWPGEEWKVGLPSRALRAIAEVEQRLERLQKERQQKQVQLDTLEAMMHKQRQKHEEERASWALLSQENRSLAEACEQVERSRQRLAQELQAKEAQLSCLEAQLAQATRRQAELEEELRRCQIELDKLQSQSHLALLPPRWGSSTQWAEGGIEAKAELSRTLAAGASIQDSSPAVGGPCGKESPTASWQQEAACPSAPPGSPIPTENGEGAQAMASELASMGERLEKENQELRLALGKAETRMQEKERELWNLQGQLELIRAELAQWKKQRGGQTESSSLESRGRRPSVDVGDLRQSRHQQKGLLGTEKVPSSGSRRSISSSRLEQPVEKRGAHTKLKGFPSPSSRAQSTERGREELQALRTEVLTLRRRLDASESQRKTLLEACWQQEKSRAWAQERQLVPMVGAAAWQKTKGSPEIHGGCQAPRSKGQASVMAAGGEVSVAEEVVAEEVEEDGGAVEPEAAAEPGKELTSDVETSETGEDAPATRQAHGETEAESQGGRTPDPEGNVEGLQEDPLDLASGKAQAEAQAILAQEKLQVLQATLGRQTERLARAMETQSRHVEELLADAEEKEQLMRSLRQELEETKKALEMADAEGQRLRALLGQREAEGHHAESPSNTLEVCGGSETSEVPLVSAQLQGGMLSIADVGLPKEKQVQPGVQEQLEASLAQLQQENLDLRKELATWEAWHQKRGEEDTIGPCELAGSGNGREAAETADVPEASQKREPLSQGSRRNVQTQTEGPECGHRRRERVSVAFDDTQYEPYGLPEVVMKGFADIPSGPSCPYVLRRGILGSAPVAQLAPRAEPEEDSPEAEEGTGV</sequence>
<feature type="region of interest" description="Disordered" evidence="2">
    <location>
        <begin position="424"/>
        <end position="537"/>
    </location>
</feature>
<feature type="domain" description="Kinetochore protein Cenp-F/LEK1 Rb protein-binding" evidence="4">
    <location>
        <begin position="772"/>
        <end position="805"/>
    </location>
</feature>
<evidence type="ECO:0000313" key="5">
    <source>
        <dbReference type="EMBL" id="CAI5798145.1"/>
    </source>
</evidence>
<organism evidence="5 6">
    <name type="scientific">Podarcis lilfordi</name>
    <name type="common">Lilford's wall lizard</name>
    <dbReference type="NCBI Taxonomy" id="74358"/>
    <lineage>
        <taxon>Eukaryota</taxon>
        <taxon>Metazoa</taxon>
        <taxon>Chordata</taxon>
        <taxon>Craniata</taxon>
        <taxon>Vertebrata</taxon>
        <taxon>Euteleostomi</taxon>
        <taxon>Lepidosauria</taxon>
        <taxon>Squamata</taxon>
        <taxon>Bifurcata</taxon>
        <taxon>Unidentata</taxon>
        <taxon>Episquamata</taxon>
        <taxon>Laterata</taxon>
        <taxon>Lacertibaenia</taxon>
        <taxon>Lacertidae</taxon>
        <taxon>Podarcis</taxon>
    </lineage>
</organism>
<feature type="compositionally biased region" description="Basic and acidic residues" evidence="2">
    <location>
        <begin position="295"/>
        <end position="309"/>
    </location>
</feature>
<feature type="region of interest" description="Disordered" evidence="2">
    <location>
        <begin position="182"/>
        <end position="239"/>
    </location>
</feature>
<dbReference type="GO" id="GO:0000775">
    <property type="term" value="C:chromosome, centromeric region"/>
    <property type="evidence" value="ECO:0007669"/>
    <property type="project" value="InterPro"/>
</dbReference>
<dbReference type="PANTHER" id="PTHR18874">
    <property type="entry name" value="CMF/LEK/CENP CELL DIVISION-RELATED"/>
    <property type="match status" value="1"/>
</dbReference>
<evidence type="ECO:0008006" key="7">
    <source>
        <dbReference type="Google" id="ProtNLM"/>
    </source>
</evidence>
<feature type="region of interest" description="Disordered" evidence="2">
    <location>
        <begin position="705"/>
        <end position="771"/>
    </location>
</feature>
<feature type="compositionally biased region" description="Polar residues" evidence="2">
    <location>
        <begin position="743"/>
        <end position="755"/>
    </location>
</feature>
<dbReference type="GO" id="GO:0051310">
    <property type="term" value="P:metaphase chromosome alignment"/>
    <property type="evidence" value="ECO:0007669"/>
    <property type="project" value="TreeGrafter"/>
</dbReference>
<dbReference type="GO" id="GO:0008017">
    <property type="term" value="F:microtubule binding"/>
    <property type="evidence" value="ECO:0007669"/>
    <property type="project" value="InterPro"/>
</dbReference>
<feature type="compositionally biased region" description="Acidic residues" evidence="2">
    <location>
        <begin position="459"/>
        <end position="469"/>
    </location>
</feature>
<feature type="region of interest" description="Disordered" evidence="2">
    <location>
        <begin position="620"/>
        <end position="640"/>
    </location>
</feature>
<feature type="compositionally biased region" description="Low complexity" evidence="2">
    <location>
        <begin position="325"/>
        <end position="336"/>
    </location>
</feature>
<dbReference type="AlphaFoldDB" id="A0AA35PU11"/>
<keyword evidence="1" id="KW-0175">Coiled coil</keyword>
<dbReference type="GO" id="GO:0070840">
    <property type="term" value="F:dynein complex binding"/>
    <property type="evidence" value="ECO:0007669"/>
    <property type="project" value="TreeGrafter"/>
</dbReference>
<reference evidence="5" key="1">
    <citation type="submission" date="2022-12" db="EMBL/GenBank/DDBJ databases">
        <authorList>
            <person name="Alioto T."/>
            <person name="Alioto T."/>
            <person name="Gomez Garrido J."/>
        </authorList>
    </citation>
    <scope>NUCLEOTIDE SEQUENCE</scope>
</reference>
<keyword evidence="6" id="KW-1185">Reference proteome</keyword>
<feature type="domain" description="Centromere protein Cenp-F N-terminal" evidence="3">
    <location>
        <begin position="14"/>
        <end position="145"/>
    </location>
</feature>
<name>A0AA35PU11_9SAUR</name>
<dbReference type="InterPro" id="IPR018463">
    <property type="entry name" value="Centromere_CenpF_N"/>
</dbReference>
<dbReference type="Proteomes" id="UP001178461">
    <property type="component" value="Chromosome 16"/>
</dbReference>
<evidence type="ECO:0000259" key="4">
    <source>
        <dbReference type="Pfam" id="PF10490"/>
    </source>
</evidence>
<feature type="coiled-coil region" evidence="1">
    <location>
        <begin position="675"/>
        <end position="702"/>
    </location>
</feature>
<dbReference type="InterPro" id="IPR018302">
    <property type="entry name" value="CenpF/LEK1_Rb-prot-bd"/>
</dbReference>
<feature type="compositionally biased region" description="Acidic residues" evidence="2">
    <location>
        <begin position="821"/>
        <end position="834"/>
    </location>
</feature>
<dbReference type="PANTHER" id="PTHR18874:SF10">
    <property type="entry name" value="CENTROMERE PROTEIN F"/>
    <property type="match status" value="1"/>
</dbReference>
<dbReference type="Pfam" id="PF10481">
    <property type="entry name" value="CENP-F_N"/>
    <property type="match status" value="1"/>
</dbReference>
<dbReference type="SUPFAM" id="SSF90257">
    <property type="entry name" value="Myosin rod fragments"/>
    <property type="match status" value="1"/>
</dbReference>
<feature type="region of interest" description="Disordered" evidence="2">
    <location>
        <begin position="280"/>
        <end position="369"/>
    </location>
</feature>
<feature type="compositionally biased region" description="Low complexity" evidence="2">
    <location>
        <begin position="444"/>
        <end position="458"/>
    </location>
</feature>
<accession>A0AA35PU11</accession>
<dbReference type="GO" id="GO:0005634">
    <property type="term" value="C:nucleus"/>
    <property type="evidence" value="ECO:0007669"/>
    <property type="project" value="TreeGrafter"/>
</dbReference>
<dbReference type="Pfam" id="PF10490">
    <property type="entry name" value="CENP-F_C_Rb_bdg"/>
    <property type="match status" value="1"/>
</dbReference>
<evidence type="ECO:0000256" key="1">
    <source>
        <dbReference type="SAM" id="Coils"/>
    </source>
</evidence>
<dbReference type="GO" id="GO:0000278">
    <property type="term" value="P:mitotic cell cycle"/>
    <property type="evidence" value="ECO:0007669"/>
    <property type="project" value="TreeGrafter"/>
</dbReference>
<feature type="coiled-coil region" evidence="1">
    <location>
        <begin position="33"/>
        <end position="144"/>
    </location>
</feature>